<keyword evidence="2" id="KW-1185">Reference proteome</keyword>
<comment type="caution">
    <text evidence="1">The sequence shown here is derived from an EMBL/GenBank/DDBJ whole genome shotgun (WGS) entry which is preliminary data.</text>
</comment>
<accession>A0A495JVW9</accession>
<dbReference type="EMBL" id="RBKT01000001">
    <property type="protein sequence ID" value="RKR92728.1"/>
    <property type="molecule type" value="Genomic_DNA"/>
</dbReference>
<gene>
    <name evidence="1" type="ORF">BDK92_7206</name>
</gene>
<organism evidence="1 2">
    <name type="scientific">Micromonospora pisi</name>
    <dbReference type="NCBI Taxonomy" id="589240"/>
    <lineage>
        <taxon>Bacteria</taxon>
        <taxon>Bacillati</taxon>
        <taxon>Actinomycetota</taxon>
        <taxon>Actinomycetes</taxon>
        <taxon>Micromonosporales</taxon>
        <taxon>Micromonosporaceae</taxon>
        <taxon>Micromonospora</taxon>
    </lineage>
</organism>
<reference evidence="1 2" key="1">
    <citation type="submission" date="2018-10" db="EMBL/GenBank/DDBJ databases">
        <title>Sequencing the genomes of 1000 actinobacteria strains.</title>
        <authorList>
            <person name="Klenk H.-P."/>
        </authorList>
    </citation>
    <scope>NUCLEOTIDE SEQUENCE [LARGE SCALE GENOMIC DNA]</scope>
    <source>
        <strain evidence="1 2">DSM 45175</strain>
    </source>
</reference>
<evidence type="ECO:0000313" key="2">
    <source>
        <dbReference type="Proteomes" id="UP000277671"/>
    </source>
</evidence>
<name>A0A495JVW9_9ACTN</name>
<proteinExistence type="predicted"/>
<dbReference type="Proteomes" id="UP000277671">
    <property type="component" value="Unassembled WGS sequence"/>
</dbReference>
<protein>
    <submittedName>
        <fullName evidence="1">Uncharacterized protein</fullName>
    </submittedName>
</protein>
<sequence>MTDYLDPADVAALRMLAGANFLHGASVVLPSGRTLDPNEVQALASAYAPSARDGREEADNPEVGVGPAVDLYLAGGGNPANARTMALLREADRGAARRQRPVAGTPVAPESVLLKTPRLPSWPYRYPPLSWLHAAISWCGDTPFRVAVTMTTCVAGGILVVVLCG</sequence>
<evidence type="ECO:0000313" key="1">
    <source>
        <dbReference type="EMBL" id="RKR92728.1"/>
    </source>
</evidence>
<dbReference type="AlphaFoldDB" id="A0A495JVW9"/>